<dbReference type="Gene3D" id="3.40.50.300">
    <property type="entry name" value="P-loop containing nucleotide triphosphate hydrolases"/>
    <property type="match status" value="1"/>
</dbReference>
<gene>
    <name evidence="8" type="primary">ybeZ</name>
    <name evidence="8" type="ORF">Cva_01415</name>
</gene>
<dbReference type="FunFam" id="3.40.50.300:FF:000013">
    <property type="entry name" value="PhoH family ATPase"/>
    <property type="match status" value="1"/>
</dbReference>
<dbReference type="Pfam" id="PF02562">
    <property type="entry name" value="PhoH"/>
    <property type="match status" value="1"/>
</dbReference>
<organism evidence="8 9">
    <name type="scientific">Caedimonas varicaedens</name>
    <dbReference type="NCBI Taxonomy" id="1629334"/>
    <lineage>
        <taxon>Bacteria</taxon>
        <taxon>Pseudomonadati</taxon>
        <taxon>Pseudomonadota</taxon>
        <taxon>Alphaproteobacteria</taxon>
        <taxon>Holosporales</taxon>
        <taxon>Caedimonadaceae</taxon>
        <taxon>Caedimonas</taxon>
    </lineage>
</organism>
<evidence type="ECO:0000256" key="3">
    <source>
        <dbReference type="ARBA" id="ARBA00022490"/>
    </source>
</evidence>
<dbReference type="InterPro" id="IPR051451">
    <property type="entry name" value="PhoH2-like"/>
</dbReference>
<dbReference type="Proteomes" id="UP000036771">
    <property type="component" value="Unassembled WGS sequence"/>
</dbReference>
<keyword evidence="9" id="KW-1185">Reference proteome</keyword>
<sequence>MKNGTETVLTFDFEDNRLLPLLFGERDQYLAKIEDTLNVIISARGNHLVVTGDAHQAEVAQAVLKKLYDRLKKGLVVSTADVDAALRLQKGKADTSFDPDLEVVIPARGRVISPRTPGQSRYIQLMQNNDLVFGIGPAGTGKTYLAVATAVASLLSGQVNRIILSRPAVEAGERLGFLPGDLREKVDPYLRPLFDALYDMLPSEQVSKRISSGEIEIAPLAFMRGRTLTRSFIILDEAQNSSIAQMKMFLTRLGNGSKMVVTGDLTQVDLPPGTLSGLPHALNILSLVPDIGFGYFDDQDIVRHALVTRIVQAYEKQQQK</sequence>
<dbReference type="GO" id="GO:0005524">
    <property type="term" value="F:ATP binding"/>
    <property type="evidence" value="ECO:0007669"/>
    <property type="project" value="UniProtKB-KW"/>
</dbReference>
<dbReference type="InterPro" id="IPR003714">
    <property type="entry name" value="PhoH"/>
</dbReference>
<dbReference type="PANTHER" id="PTHR30473">
    <property type="entry name" value="PROTEIN PHOH"/>
    <property type="match status" value="1"/>
</dbReference>
<dbReference type="InterPro" id="IPR027417">
    <property type="entry name" value="P-loop_NTPase"/>
</dbReference>
<comment type="similarity">
    <text evidence="2">Belongs to the PhoH family.</text>
</comment>
<evidence type="ECO:0000256" key="4">
    <source>
        <dbReference type="ARBA" id="ARBA00022741"/>
    </source>
</evidence>
<dbReference type="OrthoDB" id="9805148at2"/>
<feature type="domain" description="PhoH-like protein" evidence="7">
    <location>
        <begin position="112"/>
        <end position="315"/>
    </location>
</feature>
<accession>A0A0K8ME39</accession>
<dbReference type="AlphaFoldDB" id="A0A0K8ME39"/>
<keyword evidence="5" id="KW-0067">ATP-binding</keyword>
<dbReference type="SUPFAM" id="SSF52540">
    <property type="entry name" value="P-loop containing nucleoside triphosphate hydrolases"/>
    <property type="match status" value="1"/>
</dbReference>
<evidence type="ECO:0000256" key="6">
    <source>
        <dbReference type="ARBA" id="ARBA00039970"/>
    </source>
</evidence>
<comment type="caution">
    <text evidence="8">The sequence shown here is derived from an EMBL/GenBank/DDBJ whole genome shotgun (WGS) entry which is preliminary data.</text>
</comment>
<keyword evidence="4" id="KW-0547">Nucleotide-binding</keyword>
<protein>
    <recommendedName>
        <fullName evidence="6">PhoH-like protein</fullName>
    </recommendedName>
</protein>
<dbReference type="PANTHER" id="PTHR30473:SF1">
    <property type="entry name" value="PHOH-LIKE PROTEIN"/>
    <property type="match status" value="1"/>
</dbReference>
<evidence type="ECO:0000256" key="5">
    <source>
        <dbReference type="ARBA" id="ARBA00022840"/>
    </source>
</evidence>
<name>A0A0K8ME39_9PROT</name>
<dbReference type="GO" id="GO:0005829">
    <property type="term" value="C:cytosol"/>
    <property type="evidence" value="ECO:0007669"/>
    <property type="project" value="TreeGrafter"/>
</dbReference>
<evidence type="ECO:0000256" key="1">
    <source>
        <dbReference type="ARBA" id="ARBA00004496"/>
    </source>
</evidence>
<evidence type="ECO:0000256" key="2">
    <source>
        <dbReference type="ARBA" id="ARBA00010393"/>
    </source>
</evidence>
<dbReference type="EMBL" id="BBVC01000085">
    <property type="protein sequence ID" value="GAO98747.1"/>
    <property type="molecule type" value="Genomic_DNA"/>
</dbReference>
<proteinExistence type="inferred from homology"/>
<keyword evidence="3" id="KW-0963">Cytoplasm</keyword>
<evidence type="ECO:0000313" key="8">
    <source>
        <dbReference type="EMBL" id="GAO98747.1"/>
    </source>
</evidence>
<comment type="subcellular location">
    <subcellularLocation>
        <location evidence="1">Cytoplasm</location>
    </subcellularLocation>
</comment>
<reference evidence="8 9" key="1">
    <citation type="submission" date="2015-03" db="EMBL/GenBank/DDBJ databases">
        <title>Caedibacter varicaedens, whole genome shotgun sequence.</title>
        <authorList>
            <person name="Suzuki H."/>
            <person name="Dapper A.L."/>
            <person name="Gibson A.K."/>
            <person name="Jackson C."/>
            <person name="Lee H."/>
            <person name="Pejaver V.R."/>
            <person name="Doak T."/>
            <person name="Lynch M."/>
        </authorList>
    </citation>
    <scope>NUCLEOTIDE SEQUENCE [LARGE SCALE GENOMIC DNA]</scope>
</reference>
<evidence type="ECO:0000259" key="7">
    <source>
        <dbReference type="Pfam" id="PF02562"/>
    </source>
</evidence>
<dbReference type="STRING" id="1629334.Cva_01415"/>
<evidence type="ECO:0000313" key="9">
    <source>
        <dbReference type="Proteomes" id="UP000036771"/>
    </source>
</evidence>